<dbReference type="GO" id="GO:0006094">
    <property type="term" value="P:gluconeogenesis"/>
    <property type="evidence" value="ECO:0007669"/>
    <property type="project" value="TreeGrafter"/>
</dbReference>
<dbReference type="STRING" id="13249.T1I1S0"/>
<evidence type="ECO:0000256" key="1">
    <source>
        <dbReference type="ARBA" id="ARBA00022723"/>
    </source>
</evidence>
<keyword evidence="2" id="KW-0460">Magnesium</keyword>
<dbReference type="Proteomes" id="UP000015103">
    <property type="component" value="Unassembled WGS sequence"/>
</dbReference>
<evidence type="ECO:0000256" key="3">
    <source>
        <dbReference type="ARBA" id="ARBA00024331"/>
    </source>
</evidence>
<sequence length="108" mass="12518">MKNLKVHFFFYKTRRPSAYKRGFLISKKKQVLCRGVDILFSGLALYGTTATVLITNSPSRVLEFQLDNVILLLKVIGEFTLLDGNVKIPKKGNFYYVNEKYAHLWNKK</sequence>
<evidence type="ECO:0000313" key="5">
    <source>
        <dbReference type="Proteomes" id="UP000015103"/>
    </source>
</evidence>
<dbReference type="EnsemblMetazoa" id="RPRC010240-RA">
    <property type="protein sequence ID" value="RPRC010240-PA"/>
    <property type="gene ID" value="RPRC010240"/>
</dbReference>
<dbReference type="InterPro" id="IPR000146">
    <property type="entry name" value="FBPase_class-1"/>
</dbReference>
<proteinExistence type="predicted"/>
<keyword evidence="1" id="KW-0479">Metal-binding</keyword>
<evidence type="ECO:0000256" key="2">
    <source>
        <dbReference type="ARBA" id="ARBA00022842"/>
    </source>
</evidence>
<dbReference type="PANTHER" id="PTHR11556">
    <property type="entry name" value="FRUCTOSE-1,6-BISPHOSPHATASE-RELATED"/>
    <property type="match status" value="1"/>
</dbReference>
<organism evidence="4 5">
    <name type="scientific">Rhodnius prolixus</name>
    <name type="common">Triatomid bug</name>
    <dbReference type="NCBI Taxonomy" id="13249"/>
    <lineage>
        <taxon>Eukaryota</taxon>
        <taxon>Metazoa</taxon>
        <taxon>Ecdysozoa</taxon>
        <taxon>Arthropoda</taxon>
        <taxon>Hexapoda</taxon>
        <taxon>Insecta</taxon>
        <taxon>Pterygota</taxon>
        <taxon>Neoptera</taxon>
        <taxon>Paraneoptera</taxon>
        <taxon>Hemiptera</taxon>
        <taxon>Heteroptera</taxon>
        <taxon>Panheteroptera</taxon>
        <taxon>Cimicomorpha</taxon>
        <taxon>Reduviidae</taxon>
        <taxon>Triatominae</taxon>
        <taxon>Rhodnius</taxon>
    </lineage>
</organism>
<dbReference type="GO" id="GO:0005829">
    <property type="term" value="C:cytosol"/>
    <property type="evidence" value="ECO:0007669"/>
    <property type="project" value="TreeGrafter"/>
</dbReference>
<dbReference type="SUPFAM" id="SSF56655">
    <property type="entry name" value="Carbohydrate phosphatase"/>
    <property type="match status" value="1"/>
</dbReference>
<accession>T1I1S0</accession>
<dbReference type="GO" id="GO:0005986">
    <property type="term" value="P:sucrose biosynthetic process"/>
    <property type="evidence" value="ECO:0007669"/>
    <property type="project" value="TreeGrafter"/>
</dbReference>
<dbReference type="InParanoid" id="T1I1S0"/>
<dbReference type="GO" id="GO:0042132">
    <property type="term" value="F:fructose 1,6-bisphosphate 1-phosphatase activity"/>
    <property type="evidence" value="ECO:0007669"/>
    <property type="project" value="TreeGrafter"/>
</dbReference>
<dbReference type="HOGENOM" id="CLU_2203619_0_0_1"/>
<keyword evidence="5" id="KW-1185">Reference proteome</keyword>
<dbReference type="GO" id="GO:0046872">
    <property type="term" value="F:metal ion binding"/>
    <property type="evidence" value="ECO:0007669"/>
    <property type="project" value="UniProtKB-KW"/>
</dbReference>
<dbReference type="VEuPathDB" id="VectorBase:RPRC010240"/>
<evidence type="ECO:0000313" key="4">
    <source>
        <dbReference type="EnsemblMetazoa" id="RPRC010240-PA"/>
    </source>
</evidence>
<reference evidence="4" key="1">
    <citation type="submission" date="2015-05" db="UniProtKB">
        <authorList>
            <consortium name="EnsemblMetazoa"/>
        </authorList>
    </citation>
    <scope>IDENTIFICATION</scope>
</reference>
<name>T1I1S0_RHOPR</name>
<dbReference type="GO" id="GO:0006000">
    <property type="term" value="P:fructose metabolic process"/>
    <property type="evidence" value="ECO:0007669"/>
    <property type="project" value="TreeGrafter"/>
</dbReference>
<dbReference type="PANTHER" id="PTHR11556:SF1">
    <property type="entry name" value="FRUCTOSE-BISPHOSPHATASE"/>
    <property type="match status" value="1"/>
</dbReference>
<dbReference type="AlphaFoldDB" id="T1I1S0"/>
<comment type="pathway">
    <text evidence="3">Carbohydrate biosynthesis.</text>
</comment>
<dbReference type="EMBL" id="ACPB03018229">
    <property type="status" value="NOT_ANNOTATED_CDS"/>
    <property type="molecule type" value="Genomic_DNA"/>
</dbReference>
<dbReference type="GO" id="GO:0006002">
    <property type="term" value="P:fructose 6-phosphate metabolic process"/>
    <property type="evidence" value="ECO:0007669"/>
    <property type="project" value="TreeGrafter"/>
</dbReference>
<dbReference type="GO" id="GO:0030388">
    <property type="term" value="P:fructose 1,6-bisphosphate metabolic process"/>
    <property type="evidence" value="ECO:0007669"/>
    <property type="project" value="TreeGrafter"/>
</dbReference>
<protein>
    <submittedName>
        <fullName evidence="4">Uncharacterized protein</fullName>
    </submittedName>
</protein>